<comment type="caution">
    <text evidence="9">The sequence shown here is derived from an EMBL/GenBank/DDBJ whole genome shotgun (WGS) entry which is preliminary data.</text>
</comment>
<dbReference type="PANTHER" id="PTHR23501:SF191">
    <property type="entry name" value="VACUOLAR BASIC AMINO ACID TRANSPORTER 4"/>
    <property type="match status" value="1"/>
</dbReference>
<evidence type="ECO:0000256" key="5">
    <source>
        <dbReference type="ARBA" id="ARBA00022989"/>
    </source>
</evidence>
<feature type="transmembrane region" description="Helical" evidence="7">
    <location>
        <begin position="353"/>
        <end position="376"/>
    </location>
</feature>
<evidence type="ECO:0000256" key="2">
    <source>
        <dbReference type="ARBA" id="ARBA00022448"/>
    </source>
</evidence>
<dbReference type="Pfam" id="PF07690">
    <property type="entry name" value="MFS_1"/>
    <property type="match status" value="1"/>
</dbReference>
<dbReference type="SUPFAM" id="SSF103473">
    <property type="entry name" value="MFS general substrate transporter"/>
    <property type="match status" value="1"/>
</dbReference>
<comment type="subcellular location">
    <subcellularLocation>
        <location evidence="1">Cell membrane</location>
        <topology evidence="1">Multi-pass membrane protein</topology>
    </subcellularLocation>
</comment>
<feature type="transmembrane region" description="Helical" evidence="7">
    <location>
        <begin position="45"/>
        <end position="64"/>
    </location>
</feature>
<dbReference type="GO" id="GO:0022857">
    <property type="term" value="F:transmembrane transporter activity"/>
    <property type="evidence" value="ECO:0007669"/>
    <property type="project" value="InterPro"/>
</dbReference>
<evidence type="ECO:0000313" key="9">
    <source>
        <dbReference type="EMBL" id="KRK78581.1"/>
    </source>
</evidence>
<dbReference type="RefSeq" id="WP_025023895.1">
    <property type="nucleotide sequence ID" value="NZ_AZDZ01000022.1"/>
</dbReference>
<evidence type="ECO:0000313" key="10">
    <source>
        <dbReference type="Proteomes" id="UP000051248"/>
    </source>
</evidence>
<accession>A0A0R1K508</accession>
<dbReference type="InterPro" id="IPR020846">
    <property type="entry name" value="MFS_dom"/>
</dbReference>
<keyword evidence="2" id="KW-0813">Transport</keyword>
<feature type="transmembrane region" description="Helical" evidence="7">
    <location>
        <begin position="263"/>
        <end position="286"/>
    </location>
</feature>
<evidence type="ECO:0000256" key="7">
    <source>
        <dbReference type="SAM" id="Phobius"/>
    </source>
</evidence>
<dbReference type="Gene3D" id="1.20.1250.20">
    <property type="entry name" value="MFS general substrate transporter like domains"/>
    <property type="match status" value="1"/>
</dbReference>
<dbReference type="FunFam" id="1.20.1720.10:FF:000004">
    <property type="entry name" value="EmrB/QacA family drug resistance transporter"/>
    <property type="match status" value="1"/>
</dbReference>
<dbReference type="GO" id="GO:0005886">
    <property type="term" value="C:plasma membrane"/>
    <property type="evidence" value="ECO:0007669"/>
    <property type="project" value="UniProtKB-SubCell"/>
</dbReference>
<feature type="transmembrane region" description="Helical" evidence="7">
    <location>
        <begin position="195"/>
        <end position="216"/>
    </location>
</feature>
<feature type="transmembrane region" description="Helical" evidence="7">
    <location>
        <begin position="396"/>
        <end position="417"/>
    </location>
</feature>
<feature type="transmembrane region" description="Helical" evidence="7">
    <location>
        <begin position="329"/>
        <end position="347"/>
    </location>
</feature>
<feature type="transmembrane region" description="Helical" evidence="7">
    <location>
        <begin position="298"/>
        <end position="322"/>
    </location>
</feature>
<dbReference type="Gene3D" id="1.20.1720.10">
    <property type="entry name" value="Multidrug resistance protein D"/>
    <property type="match status" value="1"/>
</dbReference>
<feature type="transmembrane region" description="Helical" evidence="7">
    <location>
        <begin position="462"/>
        <end position="482"/>
    </location>
</feature>
<keyword evidence="3" id="KW-1003">Cell membrane</keyword>
<dbReference type="PANTHER" id="PTHR23501">
    <property type="entry name" value="MAJOR FACILITATOR SUPERFAMILY"/>
    <property type="match status" value="1"/>
</dbReference>
<evidence type="ECO:0000256" key="3">
    <source>
        <dbReference type="ARBA" id="ARBA00022475"/>
    </source>
</evidence>
<keyword evidence="10" id="KW-1185">Reference proteome</keyword>
<dbReference type="OrthoDB" id="9816041at2"/>
<dbReference type="InterPro" id="IPR036259">
    <property type="entry name" value="MFS_trans_sf"/>
</dbReference>
<dbReference type="PATRIC" id="fig|1423775.4.peg.2398"/>
<organism evidence="9 10">
    <name type="scientific">Companilactobacillus nodensis DSM 19682 = JCM 14932 = NBRC 107160</name>
    <dbReference type="NCBI Taxonomy" id="1423775"/>
    <lineage>
        <taxon>Bacteria</taxon>
        <taxon>Bacillati</taxon>
        <taxon>Bacillota</taxon>
        <taxon>Bacilli</taxon>
        <taxon>Lactobacillales</taxon>
        <taxon>Lactobacillaceae</taxon>
        <taxon>Companilactobacillus</taxon>
    </lineage>
</organism>
<feature type="transmembrane region" description="Helical" evidence="7">
    <location>
        <begin position="222"/>
        <end position="242"/>
    </location>
</feature>
<dbReference type="AlphaFoldDB" id="A0A0R1K508"/>
<dbReference type="EMBL" id="AZDZ01000022">
    <property type="protein sequence ID" value="KRK78581.1"/>
    <property type="molecule type" value="Genomic_DNA"/>
</dbReference>
<feature type="transmembrane region" description="Helical" evidence="7">
    <location>
        <begin position="7"/>
        <end position="33"/>
    </location>
</feature>
<protein>
    <submittedName>
        <fullName evidence="9">Multidrug transport protein</fullName>
    </submittedName>
</protein>
<dbReference type="PROSITE" id="PS50850">
    <property type="entry name" value="MFS"/>
    <property type="match status" value="1"/>
</dbReference>
<evidence type="ECO:0000256" key="1">
    <source>
        <dbReference type="ARBA" id="ARBA00004651"/>
    </source>
</evidence>
<feature type="transmembrane region" description="Helical" evidence="7">
    <location>
        <begin position="105"/>
        <end position="128"/>
    </location>
</feature>
<feature type="transmembrane region" description="Helical" evidence="7">
    <location>
        <begin position="140"/>
        <end position="157"/>
    </location>
</feature>
<feature type="transmembrane region" description="Helical" evidence="7">
    <location>
        <begin position="76"/>
        <end position="93"/>
    </location>
</feature>
<name>A0A0R1K508_9LACO</name>
<sequence>MTQSKTNLIVVTIAIYLATFVSSVEGTILSTALPTIVGDLHGVSLMSWVFSIYLLVTAMVTPIYGKLTDLIGRKPVVQIGLAIFTFGSLMSGLSNSMYALVFWRAIQGLGAGALPTATVTIIADLYPYEKRPQILGINNLVWGIATLTAPLIGGIIVNTLNWHWVFFINIPFRLLVMLLFQLFLHEPKQYNRTNIDYGGSFWLMISVLFLMLSFQFLSYKNINWISIFVFWIISVFTLWRFIRHEKSAAEPVVPLMLFKNKPFMVQNAVAALINGYLMAITVYIPIWVQGVIGVPVSIAGFVVTPHSIFWIIGSFVTSYLIIKWTPYRILRFSLSIVLFAGILLAFIPMMTHFGWFLVITAISGFGFGITIVSTTVESQHLVSKRDVGVATSFNTLARTLGQTLMVSIFGIVLNVGIQNGISSHQGANLSLVNTLINPKTAVKLPARVLPSLRQVLYGGLHWIYLLGLVVILLAIIINKFGYKNSTES</sequence>
<dbReference type="InterPro" id="IPR011701">
    <property type="entry name" value="MFS"/>
</dbReference>
<proteinExistence type="predicted"/>
<dbReference type="STRING" id="1423775.FD03_GL002357"/>
<feature type="domain" description="Major facilitator superfamily (MFS) profile" evidence="8">
    <location>
        <begin position="11"/>
        <end position="486"/>
    </location>
</feature>
<keyword evidence="5 7" id="KW-1133">Transmembrane helix</keyword>
<dbReference type="eggNOG" id="COG2814">
    <property type="taxonomic scope" value="Bacteria"/>
</dbReference>
<gene>
    <name evidence="9" type="ORF">FD03_GL002357</name>
</gene>
<keyword evidence="4 7" id="KW-0812">Transmembrane</keyword>
<feature type="transmembrane region" description="Helical" evidence="7">
    <location>
        <begin position="163"/>
        <end position="183"/>
    </location>
</feature>
<evidence type="ECO:0000256" key="6">
    <source>
        <dbReference type="ARBA" id="ARBA00023136"/>
    </source>
</evidence>
<keyword evidence="6 7" id="KW-0472">Membrane</keyword>
<reference evidence="9 10" key="1">
    <citation type="journal article" date="2015" name="Genome Announc.">
        <title>Expanding the biotechnology potential of lactobacilli through comparative genomics of 213 strains and associated genera.</title>
        <authorList>
            <person name="Sun Z."/>
            <person name="Harris H.M."/>
            <person name="McCann A."/>
            <person name="Guo C."/>
            <person name="Argimon S."/>
            <person name="Zhang W."/>
            <person name="Yang X."/>
            <person name="Jeffery I.B."/>
            <person name="Cooney J.C."/>
            <person name="Kagawa T.F."/>
            <person name="Liu W."/>
            <person name="Song Y."/>
            <person name="Salvetti E."/>
            <person name="Wrobel A."/>
            <person name="Rasinkangas P."/>
            <person name="Parkhill J."/>
            <person name="Rea M.C."/>
            <person name="O'Sullivan O."/>
            <person name="Ritari J."/>
            <person name="Douillard F.P."/>
            <person name="Paul Ross R."/>
            <person name="Yang R."/>
            <person name="Briner A.E."/>
            <person name="Felis G.E."/>
            <person name="de Vos W.M."/>
            <person name="Barrangou R."/>
            <person name="Klaenhammer T.R."/>
            <person name="Caufield P.W."/>
            <person name="Cui Y."/>
            <person name="Zhang H."/>
            <person name="O'Toole P.W."/>
        </authorList>
    </citation>
    <scope>NUCLEOTIDE SEQUENCE [LARGE SCALE GENOMIC DNA]</scope>
    <source>
        <strain evidence="9 10">DSM 19682</strain>
    </source>
</reference>
<evidence type="ECO:0000259" key="8">
    <source>
        <dbReference type="PROSITE" id="PS50850"/>
    </source>
</evidence>
<dbReference type="PRINTS" id="PR01036">
    <property type="entry name" value="TCRTETB"/>
</dbReference>
<dbReference type="Proteomes" id="UP000051248">
    <property type="component" value="Unassembled WGS sequence"/>
</dbReference>
<evidence type="ECO:0000256" key="4">
    <source>
        <dbReference type="ARBA" id="ARBA00022692"/>
    </source>
</evidence>